<evidence type="ECO:0000313" key="3">
    <source>
        <dbReference type="Proteomes" id="UP000294546"/>
    </source>
</evidence>
<sequence>MLIVKLIFADKQEELSRFSALPQAGQAMRIDELTYQVISVDRALSNTDPDGPDAIVKLSAGSAESTDQQIPVVQPSRRHPG</sequence>
<name>A0A4R1G7B4_9GAMM</name>
<dbReference type="OrthoDB" id="6089546at2"/>
<proteinExistence type="predicted"/>
<dbReference type="Proteomes" id="UP000294546">
    <property type="component" value="Unassembled WGS sequence"/>
</dbReference>
<evidence type="ECO:0000256" key="1">
    <source>
        <dbReference type="SAM" id="MobiDB-lite"/>
    </source>
</evidence>
<reference evidence="2 3" key="1">
    <citation type="submission" date="2019-03" db="EMBL/GenBank/DDBJ databases">
        <title>Genomic Encyclopedia of Archaeal and Bacterial Type Strains, Phase II (KMG-II): from individual species to whole genera.</title>
        <authorList>
            <person name="Goeker M."/>
        </authorList>
    </citation>
    <scope>NUCLEOTIDE SEQUENCE [LARGE SCALE GENOMIC DNA]</scope>
    <source>
        <strain evidence="2 3">DSM 27697</strain>
    </source>
</reference>
<organism evidence="2 3">
    <name type="scientific">Marinobacterium mangrovicola</name>
    <dbReference type="NCBI Taxonomy" id="1476959"/>
    <lineage>
        <taxon>Bacteria</taxon>
        <taxon>Pseudomonadati</taxon>
        <taxon>Pseudomonadota</taxon>
        <taxon>Gammaproteobacteria</taxon>
        <taxon>Oceanospirillales</taxon>
        <taxon>Oceanospirillaceae</taxon>
        <taxon>Marinobacterium</taxon>
    </lineage>
</organism>
<gene>
    <name evidence="2" type="ORF">CLV83_4257</name>
</gene>
<feature type="region of interest" description="Disordered" evidence="1">
    <location>
        <begin position="44"/>
        <end position="81"/>
    </location>
</feature>
<dbReference type="EMBL" id="SMFU01000014">
    <property type="protein sequence ID" value="TCK02561.1"/>
    <property type="molecule type" value="Genomic_DNA"/>
</dbReference>
<evidence type="ECO:0000313" key="2">
    <source>
        <dbReference type="EMBL" id="TCK02561.1"/>
    </source>
</evidence>
<accession>A0A4R1G7B4</accession>
<keyword evidence="3" id="KW-1185">Reference proteome</keyword>
<dbReference type="RefSeq" id="WP_132297507.1">
    <property type="nucleotide sequence ID" value="NZ_SMFU01000014.1"/>
</dbReference>
<protein>
    <submittedName>
        <fullName evidence="2">Uncharacterized protein</fullName>
    </submittedName>
</protein>
<feature type="compositionally biased region" description="Polar residues" evidence="1">
    <location>
        <begin position="62"/>
        <end position="71"/>
    </location>
</feature>
<dbReference type="AlphaFoldDB" id="A0A4R1G7B4"/>
<comment type="caution">
    <text evidence="2">The sequence shown here is derived from an EMBL/GenBank/DDBJ whole genome shotgun (WGS) entry which is preliminary data.</text>
</comment>